<evidence type="ECO:0000313" key="4">
    <source>
        <dbReference type="Proteomes" id="UP000697710"/>
    </source>
</evidence>
<dbReference type="AlphaFoldDB" id="A0A956LZV4"/>
<keyword evidence="2" id="KW-0812">Transmembrane</keyword>
<sequence length="678" mass="75261">MPLQGLILGLALSLACIWLGLLARRPAVRLVVISLAIAASTATAIAAVTLRKVPPPERDVTGRPIETPDDGYVKSDACQSCHPSQYASWSDSYHSTMTRIATPQSVLGNFDRTYLEIFGDPYTLYRVGEEYFVDMVDPQYRREHGFTGTAPRVTRKIVLTTGSHHMQVYWYQAGEDRTLGQLPFVWLIKDQEWIPRVAAFVVAPQVLGHLTGHEEVGRWNDTCIVCHATRGEPRIDRPAGAEHSVFKADQYLPGSTLDTQVAEFGIACEACHGPASAHVAANHDPRRRYELRMAGKSDSTIVNPAELPPKLALQVCGQCHGTTELEDWSDWSQDGFTYRPGEDLTASRVMMTSDNLDDPVVRRYFDKYPTIFSGVFWPDGVVRVAGREYNGISVSPCYKNAPAGHEITCLSCHQMHQADHDPRPRKEWADDQLKPAMNGSAACTLCHDKYADPAAAAAHSHHKPGTPGDDCLNCHMPYQSYGLLKAIRSHTIASPNVAESIEGGRPNACNQCHLDKTYAWTAEYLQTWYGRETPPLTREEATVPASLIWLFSGDAAQRALVAWNLGWEEAHVTSGDEWIGAFLPQLLLDSYDAVRLIAYRSLHTLPGLEDFQCNVMAPKPDLERSAALAMKAAEMHWRSLGKGAWPPVLVIDSTGVSPTELYGELFRQRDDRPIYLLE</sequence>
<evidence type="ECO:0000313" key="3">
    <source>
        <dbReference type="EMBL" id="MCA9728674.1"/>
    </source>
</evidence>
<dbReference type="Proteomes" id="UP000697710">
    <property type="component" value="Unassembled WGS sequence"/>
</dbReference>
<dbReference type="EMBL" id="JAGQHR010000446">
    <property type="protein sequence ID" value="MCA9728674.1"/>
    <property type="molecule type" value="Genomic_DNA"/>
</dbReference>
<keyword evidence="2" id="KW-1133">Transmembrane helix</keyword>
<keyword evidence="1" id="KW-0732">Signal</keyword>
<accession>A0A956LZV4</accession>
<feature type="transmembrane region" description="Helical" evidence="2">
    <location>
        <begin position="6"/>
        <end position="23"/>
    </location>
</feature>
<feature type="transmembrane region" description="Helical" evidence="2">
    <location>
        <begin position="30"/>
        <end position="50"/>
    </location>
</feature>
<comment type="caution">
    <text evidence="3">The sequence shown here is derived from an EMBL/GenBank/DDBJ whole genome shotgun (WGS) entry which is preliminary data.</text>
</comment>
<evidence type="ECO:0000256" key="2">
    <source>
        <dbReference type="SAM" id="Phobius"/>
    </source>
</evidence>
<proteinExistence type="predicted"/>
<reference evidence="3" key="2">
    <citation type="journal article" date="2021" name="Microbiome">
        <title>Successional dynamics and alternative stable states in a saline activated sludge microbial community over 9 years.</title>
        <authorList>
            <person name="Wang Y."/>
            <person name="Ye J."/>
            <person name="Ju F."/>
            <person name="Liu L."/>
            <person name="Boyd J.A."/>
            <person name="Deng Y."/>
            <person name="Parks D.H."/>
            <person name="Jiang X."/>
            <person name="Yin X."/>
            <person name="Woodcroft B.J."/>
            <person name="Tyson G.W."/>
            <person name="Hugenholtz P."/>
            <person name="Polz M.F."/>
            <person name="Zhang T."/>
        </authorList>
    </citation>
    <scope>NUCLEOTIDE SEQUENCE</scope>
    <source>
        <strain evidence="3">HKST-UBA01</strain>
    </source>
</reference>
<evidence type="ECO:0000256" key="1">
    <source>
        <dbReference type="ARBA" id="ARBA00022729"/>
    </source>
</evidence>
<dbReference type="PANTHER" id="PTHR35038">
    <property type="entry name" value="DISSIMILATORY SULFITE REDUCTASE SIRA"/>
    <property type="match status" value="1"/>
</dbReference>
<dbReference type="InterPro" id="IPR051829">
    <property type="entry name" value="Multiheme_Cytochr_ET"/>
</dbReference>
<dbReference type="SUPFAM" id="SSF48695">
    <property type="entry name" value="Multiheme cytochromes"/>
    <property type="match status" value="1"/>
</dbReference>
<dbReference type="PANTHER" id="PTHR35038:SF8">
    <property type="entry name" value="C-TYPE POLYHEME CYTOCHROME OMCC"/>
    <property type="match status" value="1"/>
</dbReference>
<gene>
    <name evidence="3" type="ORF">KC729_13375</name>
</gene>
<reference evidence="3" key="1">
    <citation type="submission" date="2020-04" db="EMBL/GenBank/DDBJ databases">
        <authorList>
            <person name="Zhang T."/>
        </authorList>
    </citation>
    <scope>NUCLEOTIDE SEQUENCE</scope>
    <source>
        <strain evidence="3">HKST-UBA01</strain>
    </source>
</reference>
<dbReference type="InterPro" id="IPR036280">
    <property type="entry name" value="Multihaem_cyt_sf"/>
</dbReference>
<protein>
    <submittedName>
        <fullName evidence="3">C cytochrome</fullName>
    </submittedName>
</protein>
<name>A0A956LZV4_UNCEI</name>
<keyword evidence="2" id="KW-0472">Membrane</keyword>
<dbReference type="Gene3D" id="1.10.1130.10">
    <property type="entry name" value="Flavocytochrome C3, Chain A"/>
    <property type="match status" value="2"/>
</dbReference>
<organism evidence="3 4">
    <name type="scientific">Eiseniibacteriota bacterium</name>
    <dbReference type="NCBI Taxonomy" id="2212470"/>
    <lineage>
        <taxon>Bacteria</taxon>
        <taxon>Candidatus Eiseniibacteriota</taxon>
    </lineage>
</organism>